<reference evidence="2 3" key="1">
    <citation type="journal article" date="2011" name="Genome Res.">
        <title>Comparative genomics of citric-acid-producing Aspergillus niger ATCC 1015 versus enzyme-producing CBS 513.88.</title>
        <authorList>
            <person name="Andersen M.R."/>
            <person name="Salazar M.P."/>
            <person name="Schaap P.J."/>
            <person name="van de Vondervoort P.J."/>
            <person name="Culley D."/>
            <person name="Thykaer J."/>
            <person name="Frisvad J.C."/>
            <person name="Nielsen K.F."/>
            <person name="Albang R."/>
            <person name="Albermann K."/>
            <person name="Berka R.M."/>
            <person name="Braus G.H."/>
            <person name="Braus-Stromeyer S.A."/>
            <person name="Corrochano L.M."/>
            <person name="Dai Z."/>
            <person name="van Dijck P.W."/>
            <person name="Hofmann G."/>
            <person name="Lasure L.L."/>
            <person name="Magnuson J.K."/>
            <person name="Menke H."/>
            <person name="Meijer M."/>
            <person name="Meijer S.L."/>
            <person name="Nielsen J.B."/>
            <person name="Nielsen M.L."/>
            <person name="van Ooyen A.J."/>
            <person name="Pel H.J."/>
            <person name="Poulsen L."/>
            <person name="Samson R.A."/>
            <person name="Stam H."/>
            <person name="Tsang A."/>
            <person name="van den Brink J.M."/>
            <person name="Atkins A."/>
            <person name="Aerts A."/>
            <person name="Shapiro H."/>
            <person name="Pangilinan J."/>
            <person name="Salamov A."/>
            <person name="Lou Y."/>
            <person name="Lindquist E."/>
            <person name="Lucas S."/>
            <person name="Grimwood J."/>
            <person name="Grigoriev I.V."/>
            <person name="Kubicek C.P."/>
            <person name="Martinez D."/>
            <person name="van Peij N.N."/>
            <person name="Roubos J.A."/>
            <person name="Nielsen J."/>
            <person name="Baker S.E."/>
        </authorList>
    </citation>
    <scope>NUCLEOTIDE SEQUENCE [LARGE SCALE GENOMIC DNA]</scope>
    <source>
        <strain evidence="3">ATCC 1015 / CBS 113.46 / FGSC A1144 / LSHB Ac4 / NCTC 3858a / NRRL 328 / USDA 3528.7</strain>
    </source>
</reference>
<name>G3YAD9_ASPNA</name>
<evidence type="ECO:0000313" key="3">
    <source>
        <dbReference type="Proteomes" id="UP000009038"/>
    </source>
</evidence>
<dbReference type="HOGENOM" id="CLU_1777039_0_0_1"/>
<dbReference type="EMBL" id="ACJE01000017">
    <property type="protein sequence ID" value="EHA20267.1"/>
    <property type="molecule type" value="Genomic_DNA"/>
</dbReference>
<keyword evidence="1" id="KW-0812">Transmembrane</keyword>
<accession>G3YAD9</accession>
<proteinExistence type="predicted"/>
<evidence type="ECO:0000313" key="2">
    <source>
        <dbReference type="EMBL" id="EHA20267.1"/>
    </source>
</evidence>
<organism evidence="2 3">
    <name type="scientific">Aspergillus niger (strain ATCC 1015 / CBS 113.46 / FGSC A1144 / LSHB Ac4 / NCTC 3858a / NRRL 328 / USDA 3528.7)</name>
    <dbReference type="NCBI Taxonomy" id="380704"/>
    <lineage>
        <taxon>Eukaryota</taxon>
        <taxon>Fungi</taxon>
        <taxon>Dikarya</taxon>
        <taxon>Ascomycota</taxon>
        <taxon>Pezizomycotina</taxon>
        <taxon>Eurotiomycetes</taxon>
        <taxon>Eurotiomycetidae</taxon>
        <taxon>Eurotiales</taxon>
        <taxon>Aspergillaceae</taxon>
        <taxon>Aspergillus</taxon>
        <taxon>Aspergillus subgen. Circumdati</taxon>
    </lineage>
</organism>
<dbReference type="AlphaFoldDB" id="G3YAD9"/>
<keyword evidence="1" id="KW-1133">Transmembrane helix</keyword>
<evidence type="ECO:0000256" key="1">
    <source>
        <dbReference type="SAM" id="Phobius"/>
    </source>
</evidence>
<dbReference type="VEuPathDB" id="FungiDB:ASPNIDRAFT2_45889"/>
<feature type="transmembrane region" description="Helical" evidence="1">
    <location>
        <begin position="23"/>
        <end position="47"/>
    </location>
</feature>
<protein>
    <submittedName>
        <fullName evidence="2">Uncharacterized protein</fullName>
    </submittedName>
</protein>
<dbReference type="Proteomes" id="UP000009038">
    <property type="component" value="Unassembled WGS sequence"/>
</dbReference>
<sequence>MDSAGELENLSSRMESCAPHRIYHHYALSGGFGLVFRCVGGGVLFLFRVGLVHSRTNFILGSVDGTNRTAEVLTGQRFRPLLNPIIALDATARETCKVKRGGLEMPSGIEIELRLAWVVEGAERSQCKPSEAEITPEQRDLKNQQG</sequence>
<comment type="caution">
    <text evidence="2">The sequence shown here is derived from an EMBL/GenBank/DDBJ whole genome shotgun (WGS) entry which is preliminary data.</text>
</comment>
<keyword evidence="1" id="KW-0472">Membrane</keyword>
<gene>
    <name evidence="2" type="ORF">ASPNIDRAFT_45889</name>
</gene>